<reference evidence="4 5" key="1">
    <citation type="submission" date="2021-01" db="EMBL/GenBank/DDBJ databases">
        <title>Whole genome shotgun sequence of Microbispora amethystogenes NBRC 101907.</title>
        <authorList>
            <person name="Komaki H."/>
            <person name="Tamura T."/>
        </authorList>
    </citation>
    <scope>NUCLEOTIDE SEQUENCE [LARGE SCALE GENOMIC DNA]</scope>
    <source>
        <strain evidence="4 5">NBRC 101907</strain>
    </source>
</reference>
<dbReference type="PROSITE" id="PS51347">
    <property type="entry name" value="PHOSPHOTRIESTERASE_2"/>
    <property type="match status" value="1"/>
</dbReference>
<organism evidence="4 5">
    <name type="scientific">Microbispora amethystogenes</name>
    <dbReference type="NCBI Taxonomy" id="1427754"/>
    <lineage>
        <taxon>Bacteria</taxon>
        <taxon>Bacillati</taxon>
        <taxon>Actinomycetota</taxon>
        <taxon>Actinomycetes</taxon>
        <taxon>Streptosporangiales</taxon>
        <taxon>Streptosporangiaceae</taxon>
        <taxon>Microbispora</taxon>
    </lineage>
</organism>
<dbReference type="PIRSF" id="PIRSF016839">
    <property type="entry name" value="PhP"/>
    <property type="match status" value="1"/>
</dbReference>
<name>A0ABQ4FPG8_9ACTN</name>
<dbReference type="EMBL" id="BOOB01000066">
    <property type="protein sequence ID" value="GIH36712.1"/>
    <property type="molecule type" value="Genomic_DNA"/>
</dbReference>
<protein>
    <submittedName>
        <fullName evidence="4">Phosphotriesterase</fullName>
    </submittedName>
</protein>
<dbReference type="PANTHER" id="PTHR10819">
    <property type="entry name" value="PHOSPHOTRIESTERASE-RELATED"/>
    <property type="match status" value="1"/>
</dbReference>
<comment type="similarity">
    <text evidence="3">Belongs to the metallo-dependent hydrolases superfamily. Phosphotriesterase family.</text>
</comment>
<dbReference type="SUPFAM" id="SSF51556">
    <property type="entry name" value="Metallo-dependent hydrolases"/>
    <property type="match status" value="1"/>
</dbReference>
<dbReference type="InterPro" id="IPR017947">
    <property type="entry name" value="AryldialkylPase_Zn-BS"/>
</dbReference>
<evidence type="ECO:0000256" key="3">
    <source>
        <dbReference type="PROSITE-ProRule" id="PRU00679"/>
    </source>
</evidence>
<evidence type="ECO:0000313" key="4">
    <source>
        <dbReference type="EMBL" id="GIH36712.1"/>
    </source>
</evidence>
<accession>A0ABQ4FPG8</accession>
<gene>
    <name evidence="4" type="ORF">Mam01_68760</name>
</gene>
<proteinExistence type="inferred from homology"/>
<dbReference type="Proteomes" id="UP000651728">
    <property type="component" value="Unassembled WGS sequence"/>
</dbReference>
<dbReference type="Pfam" id="PF02126">
    <property type="entry name" value="PTE"/>
    <property type="match status" value="1"/>
</dbReference>
<evidence type="ECO:0000313" key="5">
    <source>
        <dbReference type="Proteomes" id="UP000651728"/>
    </source>
</evidence>
<dbReference type="PROSITE" id="PS01322">
    <property type="entry name" value="PHOSPHOTRIESTERASE_1"/>
    <property type="match status" value="1"/>
</dbReference>
<dbReference type="Gene3D" id="3.20.20.140">
    <property type="entry name" value="Metal-dependent hydrolases"/>
    <property type="match status" value="1"/>
</dbReference>
<dbReference type="InterPro" id="IPR001559">
    <property type="entry name" value="Phosphotriesterase"/>
</dbReference>
<keyword evidence="5" id="KW-1185">Reference proteome</keyword>
<evidence type="ECO:0000256" key="1">
    <source>
        <dbReference type="ARBA" id="ARBA00022723"/>
    </source>
</evidence>
<dbReference type="PANTHER" id="PTHR10819:SF3">
    <property type="entry name" value="PHOSPHOTRIESTERASE-RELATED PROTEIN"/>
    <property type="match status" value="1"/>
</dbReference>
<keyword evidence="1" id="KW-0479">Metal-binding</keyword>
<dbReference type="RefSeq" id="WP_204289347.1">
    <property type="nucleotide sequence ID" value="NZ_BAABEJ010000033.1"/>
</dbReference>
<keyword evidence="2" id="KW-0378">Hydrolase</keyword>
<comment type="caution">
    <text evidence="4">The sequence shown here is derived from an EMBL/GenBank/DDBJ whole genome shotgun (WGS) entry which is preliminary data.</text>
</comment>
<dbReference type="InterPro" id="IPR032466">
    <property type="entry name" value="Metal_Hydrolase"/>
</dbReference>
<sequence>MRTVRGDIPAARLGVTLTHEHLRSAPPRWAVEADRGLEFGHVSGATGELGSYAEAGGGAVVEMTTPDCGRDVTVSASASAASGVHVIQATGLQKGSYYPPEVHRQSVEAIAEGFLGDIERGMEGTPWRAGVLKVGTCGTDEILAVERRVITAAGLVALATGVPVLTHTEAGRLGHEQLDVLEAAGLDPARVCVGHLDRDLVPATLESIARRGAWLGMDQWSKAKYAPDSLRARVTRSLVDAGHDRIVVSGDFGHARYHPSYGGAPGLAGLVRTIRSALGDELATHVLVTNPAKLLSIEDI</sequence>
<evidence type="ECO:0000256" key="2">
    <source>
        <dbReference type="ARBA" id="ARBA00022801"/>
    </source>
</evidence>
<feature type="modified residue" description="N6-carboxylysine" evidence="3">
    <location>
        <position position="133"/>
    </location>
</feature>